<evidence type="ECO:0000256" key="11">
    <source>
        <dbReference type="PROSITE-ProRule" id="PRU01360"/>
    </source>
</evidence>
<proteinExistence type="inferred from homology"/>
<keyword evidence="5 11" id="KW-0812">Transmembrane</keyword>
<dbReference type="InterPro" id="IPR023996">
    <property type="entry name" value="TonB-dep_OMP_SusC/RagA"/>
</dbReference>
<dbReference type="NCBIfam" id="TIGR04057">
    <property type="entry name" value="SusC_RagA_signa"/>
    <property type="match status" value="1"/>
</dbReference>
<dbReference type="OrthoDB" id="9768177at2"/>
<evidence type="ECO:0000256" key="7">
    <source>
        <dbReference type="ARBA" id="ARBA00023065"/>
    </source>
</evidence>
<name>A0A1I2HE09_9FLAO</name>
<evidence type="ECO:0000256" key="8">
    <source>
        <dbReference type="ARBA" id="ARBA00023077"/>
    </source>
</evidence>
<dbReference type="Pfam" id="PF07715">
    <property type="entry name" value="Plug"/>
    <property type="match status" value="1"/>
</dbReference>
<dbReference type="GO" id="GO:0009279">
    <property type="term" value="C:cell outer membrane"/>
    <property type="evidence" value="ECO:0007669"/>
    <property type="project" value="UniProtKB-SubCell"/>
</dbReference>
<evidence type="ECO:0000256" key="2">
    <source>
        <dbReference type="ARBA" id="ARBA00022448"/>
    </source>
</evidence>
<evidence type="ECO:0000256" key="12">
    <source>
        <dbReference type="RuleBase" id="RU003357"/>
    </source>
</evidence>
<gene>
    <name evidence="14" type="ORF">SAMN04488131_11362</name>
</gene>
<dbReference type="Pfam" id="PF00593">
    <property type="entry name" value="TonB_dep_Rec_b-barrel"/>
    <property type="match status" value="1"/>
</dbReference>
<keyword evidence="3 11" id="KW-1134">Transmembrane beta strand</keyword>
<dbReference type="SUPFAM" id="SSF56935">
    <property type="entry name" value="Porins"/>
    <property type="match status" value="1"/>
</dbReference>
<evidence type="ECO:0000259" key="13">
    <source>
        <dbReference type="SMART" id="SM00965"/>
    </source>
</evidence>
<dbReference type="InterPro" id="IPR039426">
    <property type="entry name" value="TonB-dep_rcpt-like"/>
</dbReference>
<evidence type="ECO:0000256" key="5">
    <source>
        <dbReference type="ARBA" id="ARBA00022692"/>
    </source>
</evidence>
<dbReference type="SMART" id="SM00965">
    <property type="entry name" value="STN"/>
    <property type="match status" value="1"/>
</dbReference>
<keyword evidence="8 12" id="KW-0798">TonB box</keyword>
<dbReference type="InterPro" id="IPR012910">
    <property type="entry name" value="Plug_dom"/>
</dbReference>
<reference evidence="15" key="1">
    <citation type="submission" date="2016-10" db="EMBL/GenBank/DDBJ databases">
        <authorList>
            <person name="Varghese N."/>
            <person name="Submissions S."/>
        </authorList>
    </citation>
    <scope>NUCLEOTIDE SEQUENCE [LARGE SCALE GENOMIC DNA]</scope>
    <source>
        <strain evidence="15">CGMCC 1.9227</strain>
    </source>
</reference>
<dbReference type="GO" id="GO:0006826">
    <property type="term" value="P:iron ion transport"/>
    <property type="evidence" value="ECO:0007669"/>
    <property type="project" value="UniProtKB-KW"/>
</dbReference>
<organism evidence="14 15">
    <name type="scientific">Flavobacterium xueshanense</name>
    <dbReference type="NCBI Taxonomy" id="935223"/>
    <lineage>
        <taxon>Bacteria</taxon>
        <taxon>Pseudomonadati</taxon>
        <taxon>Bacteroidota</taxon>
        <taxon>Flavobacteriia</taxon>
        <taxon>Flavobacteriales</taxon>
        <taxon>Flavobacteriaceae</taxon>
        <taxon>Flavobacterium</taxon>
    </lineage>
</organism>
<dbReference type="PANTHER" id="PTHR32552">
    <property type="entry name" value="FERRICHROME IRON RECEPTOR-RELATED"/>
    <property type="match status" value="1"/>
</dbReference>
<keyword evidence="10 11" id="KW-0998">Cell outer membrane</keyword>
<dbReference type="Gene3D" id="2.170.130.10">
    <property type="entry name" value="TonB-dependent receptor, plug domain"/>
    <property type="match status" value="1"/>
</dbReference>
<evidence type="ECO:0000256" key="4">
    <source>
        <dbReference type="ARBA" id="ARBA00022496"/>
    </source>
</evidence>
<dbReference type="EMBL" id="FONQ01000013">
    <property type="protein sequence ID" value="SFF27157.1"/>
    <property type="molecule type" value="Genomic_DNA"/>
</dbReference>
<evidence type="ECO:0000256" key="10">
    <source>
        <dbReference type="ARBA" id="ARBA00023237"/>
    </source>
</evidence>
<keyword evidence="9 11" id="KW-0472">Membrane</keyword>
<feature type="domain" description="Secretin/TonB short N-terminal" evidence="13">
    <location>
        <begin position="66"/>
        <end position="117"/>
    </location>
</feature>
<evidence type="ECO:0000256" key="1">
    <source>
        <dbReference type="ARBA" id="ARBA00004571"/>
    </source>
</evidence>
<sequence length="1149" mass="127498">MNLKIQFFFSMKLKKYLYLFSFLFVFSETYAIPFTDVKYEEKNLSVNIKEVQITEVFDILESKTNYTFVFDEKISSSKQRLTLLANKESINTILNKITAQTGFQFNRINNTISVTKPASIQRIIRGKVNDSQGMPLPGATVLEKGTTNSTTTDFDGNFSLKTSSATVVLVVSYMGFDNKEVPANYSAPLVIRLIENTNALNEVVVTALGIKRQEKQLGFSQQTISANNLAQTAPNNWSSGLKGKVAGLNIVSSGSGPLNSQQITLRGNNSLNPNGNNALIVVDGVPINSKITSSGSDSAYMGSDSPVDFGNSISDLNLDDIENVTVLKGPGATALYGSRAANGALIITTKSGKKNKGLGITYNSGITFDVIQRWPDYQYEYGQGTGKSFDKNKNPYYSYLSSADGNNTGSTSSAWGPKFEGQSYFQYDPLTETQGVERTPWIPYKNNIKDFWRTGTTINNSITLQGGDKNGSMRMSVGHSKNEWIMPNTGFERITASVNADYKISDRIKIASVINYNNRDSDNLPSTGYNNGSIAYFTIFQNPNVDLDWYKPIWKQGRTQIQQLQPFSSYIDNPYLIANQATNSLGSNQIVGNLNATIQLAPHLDLLLRTALNTYHQDREQKRPFSINRYAKGFFRTQDVFMQEVNSDFLLTYKNKLSEDFSFSASAGGNAMSYKYQRMDAAIEGLVVPNVYKLANGISNPIINVNDSYKKVNSLYGLFSFSFKDQIFLDLTGRNDWSSTLPVQNNSFFYPSVNTSFILSEIFNLPKSLEYFKYRLSLAQVGNDTDPYRTSKYYDQSAFASSAVAPSTLYNSNFKPEITTSIETGFEGRLLKNRINFDATVYQTTTKNQIISVPLDITTGFSSGIMNSGEVRNRGIELTLTGKIINLNKLKWSTTLTWSKNWNRVMELADGIQGQQTIGSGGSATLIAKEGGTTTAIYGYGFVRSPDGQIVYDKKGLPAYPDEIQYIGDATPDWRAGLYNSFKFGNLGLNVMLDGQLGGIIYSQTHHKLTEMGKLMSTMKGREEGGIVGDGVVLNNDNTYSQNTTKVMTPDWYARYYRRANIESNSFEASYVKLREVSLQYSISSEWLKNTGITSLDLSVFGRDLAVLSDFPIFDPETAALNGDTILPGIEMGQMPTPANYGFNLKVNF</sequence>
<dbReference type="InterPro" id="IPR037066">
    <property type="entry name" value="Plug_dom_sf"/>
</dbReference>
<dbReference type="STRING" id="935223.SAMN04488131_11362"/>
<evidence type="ECO:0000313" key="15">
    <source>
        <dbReference type="Proteomes" id="UP000198596"/>
    </source>
</evidence>
<evidence type="ECO:0000256" key="6">
    <source>
        <dbReference type="ARBA" id="ARBA00023004"/>
    </source>
</evidence>
<dbReference type="PANTHER" id="PTHR32552:SF81">
    <property type="entry name" value="TONB-DEPENDENT OUTER MEMBRANE RECEPTOR"/>
    <property type="match status" value="1"/>
</dbReference>
<evidence type="ECO:0000256" key="9">
    <source>
        <dbReference type="ARBA" id="ARBA00023136"/>
    </source>
</evidence>
<protein>
    <submittedName>
        <fullName evidence="14">TonB-linked outer membrane protein, SusC/RagA family</fullName>
    </submittedName>
</protein>
<dbReference type="AlphaFoldDB" id="A0A1I2HE09"/>
<comment type="similarity">
    <text evidence="11 12">Belongs to the TonB-dependent receptor family.</text>
</comment>
<dbReference type="InterPro" id="IPR000531">
    <property type="entry name" value="Beta-barrel_TonB"/>
</dbReference>
<comment type="subcellular location">
    <subcellularLocation>
        <location evidence="1 11">Cell outer membrane</location>
        <topology evidence="1 11">Multi-pass membrane protein</topology>
    </subcellularLocation>
</comment>
<dbReference type="Gene3D" id="2.60.40.1120">
    <property type="entry name" value="Carboxypeptidase-like, regulatory domain"/>
    <property type="match status" value="1"/>
</dbReference>
<dbReference type="Gene3D" id="2.40.170.20">
    <property type="entry name" value="TonB-dependent receptor, beta-barrel domain"/>
    <property type="match status" value="1"/>
</dbReference>
<dbReference type="InterPro" id="IPR008969">
    <property type="entry name" value="CarboxyPept-like_regulatory"/>
</dbReference>
<dbReference type="Proteomes" id="UP000198596">
    <property type="component" value="Unassembled WGS sequence"/>
</dbReference>
<dbReference type="InterPro" id="IPR036942">
    <property type="entry name" value="Beta-barrel_TonB_sf"/>
</dbReference>
<dbReference type="PROSITE" id="PS52016">
    <property type="entry name" value="TONB_DEPENDENT_REC_3"/>
    <property type="match status" value="1"/>
</dbReference>
<keyword evidence="15" id="KW-1185">Reference proteome</keyword>
<dbReference type="InterPro" id="IPR023997">
    <property type="entry name" value="TonB-dep_OMP_SusC/RagA_CS"/>
</dbReference>
<dbReference type="Pfam" id="PF13715">
    <property type="entry name" value="CarbopepD_reg_2"/>
    <property type="match status" value="1"/>
</dbReference>
<keyword evidence="6" id="KW-0408">Iron</keyword>
<dbReference type="InterPro" id="IPR011662">
    <property type="entry name" value="Secretin/TonB_short_N"/>
</dbReference>
<evidence type="ECO:0000256" key="3">
    <source>
        <dbReference type="ARBA" id="ARBA00022452"/>
    </source>
</evidence>
<keyword evidence="4" id="KW-0410">Iron transport</keyword>
<dbReference type="SUPFAM" id="SSF49464">
    <property type="entry name" value="Carboxypeptidase regulatory domain-like"/>
    <property type="match status" value="1"/>
</dbReference>
<evidence type="ECO:0000313" key="14">
    <source>
        <dbReference type="EMBL" id="SFF27157.1"/>
    </source>
</evidence>
<dbReference type="NCBIfam" id="TIGR04056">
    <property type="entry name" value="OMP_RagA_SusC"/>
    <property type="match status" value="1"/>
</dbReference>
<accession>A0A1I2HE09</accession>
<keyword evidence="2 11" id="KW-0813">Transport</keyword>
<keyword evidence="7" id="KW-0406">Ion transport</keyword>